<accession>A0A9P0QSY4</accession>
<evidence type="ECO:0000313" key="2">
    <source>
        <dbReference type="EMBL" id="CAH2354328.1"/>
    </source>
</evidence>
<dbReference type="EMBL" id="CAKXYY010000016">
    <property type="protein sequence ID" value="CAH2354328.1"/>
    <property type="molecule type" value="Genomic_DNA"/>
</dbReference>
<organism evidence="2 3">
    <name type="scientific">[Candida] railenensis</name>
    <dbReference type="NCBI Taxonomy" id="45579"/>
    <lineage>
        <taxon>Eukaryota</taxon>
        <taxon>Fungi</taxon>
        <taxon>Dikarya</taxon>
        <taxon>Ascomycota</taxon>
        <taxon>Saccharomycotina</taxon>
        <taxon>Pichiomycetes</taxon>
        <taxon>Debaryomycetaceae</taxon>
        <taxon>Kurtzmaniella</taxon>
    </lineage>
</organism>
<dbReference type="AlphaFoldDB" id="A0A9P0QSY4"/>
<name>A0A9P0QSY4_9ASCO</name>
<evidence type="ECO:0000256" key="1">
    <source>
        <dbReference type="SAM" id="MobiDB-lite"/>
    </source>
</evidence>
<dbReference type="OrthoDB" id="3993572at2759"/>
<protein>
    <submittedName>
        <fullName evidence="2">Uncharacterized protein</fullName>
    </submittedName>
</protein>
<keyword evidence="3" id="KW-1185">Reference proteome</keyword>
<feature type="region of interest" description="Disordered" evidence="1">
    <location>
        <begin position="87"/>
        <end position="121"/>
    </location>
</feature>
<feature type="compositionally biased region" description="Basic residues" evidence="1">
    <location>
        <begin position="108"/>
        <end position="120"/>
    </location>
</feature>
<reference evidence="2" key="1">
    <citation type="submission" date="2022-03" db="EMBL/GenBank/DDBJ databases">
        <authorList>
            <person name="Legras J.-L."/>
            <person name="Devillers H."/>
            <person name="Grondin C."/>
        </authorList>
    </citation>
    <scope>NUCLEOTIDE SEQUENCE</scope>
    <source>
        <strain evidence="2">CLIB 1423</strain>
    </source>
</reference>
<sequence>MAPVSTITNNSATQDRDQIVDSILHLAQKEQQKGNQSITQEKLDSLSRYVLEQKRKKALTVEKSHSSKPLPLPSYSALYTKFDLKKKAAGPTPRDKASVDPNTSSGSKTRRPPNSRRTPRQKLTFKAVERIVIEVLETTANILDNLHLFSKMPMFPKVLVNLLKQTNKLWILILVFLIRKTISQLLNVIRKEKKVESELKIVRKNGSKLLEGGRDDGNIFKRYEKVLKDLSFDKMMLKIELVGNFLDLAFNVIEFYGIPVPDWFMSGLNVASMFMTIYRMNKDDEYVDDDISEELL</sequence>
<gene>
    <name evidence="2" type="ORF">CLIB1423_16S00166</name>
</gene>
<proteinExistence type="predicted"/>
<dbReference type="Proteomes" id="UP000837801">
    <property type="component" value="Unassembled WGS sequence"/>
</dbReference>
<evidence type="ECO:0000313" key="3">
    <source>
        <dbReference type="Proteomes" id="UP000837801"/>
    </source>
</evidence>
<comment type="caution">
    <text evidence="2">The sequence shown here is derived from an EMBL/GenBank/DDBJ whole genome shotgun (WGS) entry which is preliminary data.</text>
</comment>